<dbReference type="RefSeq" id="WP_054862404.1">
    <property type="nucleotide sequence ID" value="NZ_MWPH01000004.1"/>
</dbReference>
<accession>A0A202E4F9</accession>
<proteinExistence type="predicted"/>
<organism evidence="1 2">
    <name type="scientific">Natronolimnobius baerhuensis</name>
    <dbReference type="NCBI Taxonomy" id="253108"/>
    <lineage>
        <taxon>Archaea</taxon>
        <taxon>Methanobacteriati</taxon>
        <taxon>Methanobacteriota</taxon>
        <taxon>Stenosarchaea group</taxon>
        <taxon>Halobacteria</taxon>
        <taxon>Halobacteriales</taxon>
        <taxon>Natrialbaceae</taxon>
        <taxon>Natronolimnobius</taxon>
    </lineage>
</organism>
<dbReference type="AlphaFoldDB" id="A0A202E4F9"/>
<evidence type="ECO:0000313" key="2">
    <source>
        <dbReference type="Proteomes" id="UP000196084"/>
    </source>
</evidence>
<dbReference type="EMBL" id="MWPH01000004">
    <property type="protein sequence ID" value="OVE83173.1"/>
    <property type="molecule type" value="Genomic_DNA"/>
</dbReference>
<evidence type="ECO:0000313" key="1">
    <source>
        <dbReference type="EMBL" id="OVE83173.1"/>
    </source>
</evidence>
<sequence length="87" mass="8999">MNSDDARALTALLEAVEEAGGDVRDVDMSTCSVIQPGNVFATGPRPKETIFTLEVTTGDLLGNPMEASDADVSDAVGIDVDSNRGDA</sequence>
<keyword evidence="2" id="KW-1185">Reference proteome</keyword>
<comment type="caution">
    <text evidence="1">The sequence shown here is derived from an EMBL/GenBank/DDBJ whole genome shotgun (WGS) entry which is preliminary data.</text>
</comment>
<dbReference type="Proteomes" id="UP000196084">
    <property type="component" value="Unassembled WGS sequence"/>
</dbReference>
<protein>
    <submittedName>
        <fullName evidence="1">Uncharacterized protein</fullName>
    </submittedName>
</protein>
<gene>
    <name evidence="1" type="ORF">B2G88_17340</name>
</gene>
<reference evidence="1 2" key="1">
    <citation type="submission" date="2017-02" db="EMBL/GenBank/DDBJ databases">
        <title>Natronthermophilus aegyptiacus gen. nov.,sp. nov., an aerobic, extremely halophilic alkalithermophilic archaeon isolated from the athalassohaline Wadi An Natrun, Egypt.</title>
        <authorList>
            <person name="Zhao B."/>
        </authorList>
    </citation>
    <scope>NUCLEOTIDE SEQUENCE [LARGE SCALE GENOMIC DNA]</scope>
    <source>
        <strain evidence="1 2">CGMCC 1.3597</strain>
    </source>
</reference>
<name>A0A202E4F9_9EURY</name>